<organism evidence="2 3">
    <name type="scientific">Lacicoccus qingdaonensis</name>
    <dbReference type="NCBI Taxonomy" id="576118"/>
    <lineage>
        <taxon>Bacteria</taxon>
        <taxon>Bacillati</taxon>
        <taxon>Bacillota</taxon>
        <taxon>Bacilli</taxon>
        <taxon>Bacillales</taxon>
        <taxon>Salinicoccaceae</taxon>
        <taxon>Lacicoccus</taxon>
    </lineage>
</organism>
<dbReference type="PANTHER" id="PTHR41324">
    <property type="entry name" value="MEMBRANE PROTEIN-RELATED"/>
    <property type="match status" value="1"/>
</dbReference>
<keyword evidence="3" id="KW-1185">Reference proteome</keyword>
<sequence length="306" mass="35257">MKQNVSLGQTFLAILVIFVFIAITSLSVLLGAVILPLVVYYLLKIKHKSNYHFWLIFISFMFPALLFLSPLLWIWVVVLYILTAVIHHTLAKGFSQELTLFYGTFALMLSVVGGLNMLVFMGVINPLSETFSTFRSWYMEQIENMGGLNVGFVDAEMFSAALTQMFAQLPAYITVISFFVILYTVLMLRLLLQNKELPAWSYMSFSEWAFPRFILYLFFILYIVSLFTTTEDTFGTIISNSYVLVEWAVFLHGLSFSYFFLLEKKVNKVLSVIILIPLAIIRPLTLVIGLLEMVLRFRLLMKLKRK</sequence>
<reference evidence="3" key="1">
    <citation type="submission" date="2016-10" db="EMBL/GenBank/DDBJ databases">
        <authorList>
            <person name="Varghese N."/>
            <person name="Submissions S."/>
        </authorList>
    </citation>
    <scope>NUCLEOTIDE SEQUENCE [LARGE SCALE GENOMIC DNA]</scope>
    <source>
        <strain evidence="3">CGMCC 1.8895</strain>
    </source>
</reference>
<feature type="transmembrane region" description="Helical" evidence="1">
    <location>
        <begin position="101"/>
        <end position="124"/>
    </location>
</feature>
<dbReference type="AlphaFoldDB" id="A0A1G9ENE4"/>
<dbReference type="Proteomes" id="UP000199008">
    <property type="component" value="Unassembled WGS sequence"/>
</dbReference>
<dbReference type="InterPro" id="IPR018710">
    <property type="entry name" value="DUF2232"/>
</dbReference>
<dbReference type="RefSeq" id="WP_245696655.1">
    <property type="nucleotide sequence ID" value="NZ_FNFY01000009.1"/>
</dbReference>
<dbReference type="PANTHER" id="PTHR41324:SF1">
    <property type="entry name" value="DUF2232 DOMAIN-CONTAINING PROTEIN"/>
    <property type="match status" value="1"/>
</dbReference>
<keyword evidence="1" id="KW-1133">Transmembrane helix</keyword>
<accession>A0A1G9ENE4</accession>
<dbReference type="Pfam" id="PF09991">
    <property type="entry name" value="DUF2232"/>
    <property type="match status" value="1"/>
</dbReference>
<name>A0A1G9ENE4_9BACL</name>
<evidence type="ECO:0000313" key="3">
    <source>
        <dbReference type="Proteomes" id="UP000199008"/>
    </source>
</evidence>
<proteinExistence type="predicted"/>
<feature type="transmembrane region" description="Helical" evidence="1">
    <location>
        <begin position="172"/>
        <end position="192"/>
    </location>
</feature>
<feature type="transmembrane region" description="Helical" evidence="1">
    <location>
        <begin position="269"/>
        <end position="291"/>
    </location>
</feature>
<evidence type="ECO:0000256" key="1">
    <source>
        <dbReference type="SAM" id="Phobius"/>
    </source>
</evidence>
<protein>
    <submittedName>
        <fullName evidence="2">Uncharacterized conserved protein YybS, DUF2232 family</fullName>
    </submittedName>
</protein>
<feature type="transmembrane region" description="Helical" evidence="1">
    <location>
        <begin position="55"/>
        <end position="81"/>
    </location>
</feature>
<dbReference type="STRING" id="576118.SAMN05216216_10963"/>
<feature type="transmembrane region" description="Helical" evidence="1">
    <location>
        <begin position="213"/>
        <end position="230"/>
    </location>
</feature>
<dbReference type="EMBL" id="FNFY01000009">
    <property type="protein sequence ID" value="SDK77646.1"/>
    <property type="molecule type" value="Genomic_DNA"/>
</dbReference>
<keyword evidence="1" id="KW-0812">Transmembrane</keyword>
<evidence type="ECO:0000313" key="2">
    <source>
        <dbReference type="EMBL" id="SDK77646.1"/>
    </source>
</evidence>
<feature type="transmembrane region" description="Helical" evidence="1">
    <location>
        <begin position="12"/>
        <end position="43"/>
    </location>
</feature>
<keyword evidence="1" id="KW-0472">Membrane</keyword>
<gene>
    <name evidence="2" type="ORF">SAMN05216216_10963</name>
</gene>
<feature type="transmembrane region" description="Helical" evidence="1">
    <location>
        <begin position="242"/>
        <end position="262"/>
    </location>
</feature>